<feature type="region of interest" description="Disordered" evidence="1">
    <location>
        <begin position="88"/>
        <end position="141"/>
    </location>
</feature>
<dbReference type="GO" id="GO:0003677">
    <property type="term" value="F:DNA binding"/>
    <property type="evidence" value="ECO:0007669"/>
    <property type="project" value="InterPro"/>
</dbReference>
<dbReference type="EMBL" id="RIBZ01000326">
    <property type="protein sequence ID" value="RNG17859.1"/>
    <property type="molecule type" value="Genomic_DNA"/>
</dbReference>
<dbReference type="InterPro" id="IPR001387">
    <property type="entry name" value="Cro/C1-type_HTH"/>
</dbReference>
<dbReference type="NCBIfam" id="NF047542">
    <property type="entry name" value="telomere_Tap"/>
    <property type="match status" value="1"/>
</dbReference>
<dbReference type="InterPro" id="IPR010982">
    <property type="entry name" value="Lambda_DNA-bd_dom_sf"/>
</dbReference>
<dbReference type="CDD" id="cd00093">
    <property type="entry name" value="HTH_XRE"/>
    <property type="match status" value="1"/>
</dbReference>
<proteinExistence type="predicted"/>
<accession>A0A3M8VM31</accession>
<organism evidence="2 3">
    <name type="scientific">Streptomyces botrytidirepellens</name>
    <dbReference type="NCBI Taxonomy" id="2486417"/>
    <lineage>
        <taxon>Bacteria</taxon>
        <taxon>Bacillati</taxon>
        <taxon>Actinomycetota</taxon>
        <taxon>Actinomycetes</taxon>
        <taxon>Kitasatosporales</taxon>
        <taxon>Streptomycetaceae</taxon>
        <taxon>Streptomyces</taxon>
    </lineage>
</organism>
<keyword evidence="3" id="KW-1185">Reference proteome</keyword>
<protein>
    <submittedName>
        <fullName evidence="2">XRE family transcriptional regulator</fullName>
    </submittedName>
</protein>
<gene>
    <name evidence="2" type="ORF">EEJ42_29155</name>
</gene>
<evidence type="ECO:0000313" key="3">
    <source>
        <dbReference type="Proteomes" id="UP000275401"/>
    </source>
</evidence>
<sequence>MEDEHTAELFAGVDALLAQAAARLPDAAERQRLRQAAGLSPQQVATALQTTPDLVEAWEAGLTEPPAAQRAAYARLLDGLLAQERARHTTGNTSAAPSPHDHTNATPTPPAASPAPAPTPSAPPARAPKPHTASPAASGKEFPAGPLAVLAHTGALTAHLADGTTHECPADTLVDLLHWALQAGLGQPKLSTYDRPADPLVVLTSSAADYLGLPLKLDDRARLRLPDDHPVIADLARDGWNLSRSGFGSWARIYQKPEPKRRRCIQMAILPWGALSDGGWNTPGDLTPSALARWLGTYADRVLTPCGSTAVCGQQLMTALRPPTRPARSADGTWHGEKNPAGLWQPLDPAPPEAHDEHPLAQGRDPLDALDEEAWDWQRPLTPDEELTYPYVVGIDINFAFAAAASSAVVGMNAPPEHTTRPVFDPKVPGSWYCDLSHVDHDPRLPSPFTPSGQPPTGPAWYATPTLAYAAELGADIEPLEAYLRHDSSRYFDPWYKHLRDAYLATMEDLGITPDMSPTAFLTAMRNLHTADPAVRALLAAIKATSKGGIGKLRAGPRDPRRAPYTPWPALNTPTWRPDLRAVIISRTRVNTHRKMRKTAQLTGRYPLAVLSDCVIYPAHEPTALDVVPHGDSGTGVSGAFRLGVTPGWVKEEGTRTIDWYQQILDDGANPARYVKDITT</sequence>
<comment type="caution">
    <text evidence="2">The sequence shown here is derived from an EMBL/GenBank/DDBJ whole genome shotgun (WGS) entry which is preliminary data.</text>
</comment>
<name>A0A3M8VM31_9ACTN</name>
<feature type="region of interest" description="Disordered" evidence="1">
    <location>
        <begin position="322"/>
        <end position="359"/>
    </location>
</feature>
<feature type="compositionally biased region" description="Pro residues" evidence="1">
    <location>
        <begin position="107"/>
        <end position="127"/>
    </location>
</feature>
<dbReference type="AlphaFoldDB" id="A0A3M8VM31"/>
<reference evidence="2 3" key="1">
    <citation type="submission" date="2018-11" db="EMBL/GenBank/DDBJ databases">
        <title>The Potential of Streptomyces as Biocontrol Agents against the Tomato grey mould, Botrytis cinerea (Gray mold) Frontiers in Microbiology.</title>
        <authorList>
            <person name="Li D."/>
        </authorList>
    </citation>
    <scope>NUCLEOTIDE SEQUENCE [LARGE SCALE GENOMIC DNA]</scope>
    <source>
        <strain evidence="2 3">NEAU-LD23</strain>
    </source>
</reference>
<dbReference type="Proteomes" id="UP000275401">
    <property type="component" value="Unassembled WGS sequence"/>
</dbReference>
<evidence type="ECO:0000256" key="1">
    <source>
        <dbReference type="SAM" id="MobiDB-lite"/>
    </source>
</evidence>
<dbReference type="RefSeq" id="WP_123104586.1">
    <property type="nucleotide sequence ID" value="NZ_RIBZ01000326.1"/>
</dbReference>
<evidence type="ECO:0000313" key="2">
    <source>
        <dbReference type="EMBL" id="RNG17859.1"/>
    </source>
</evidence>
<dbReference type="Gene3D" id="1.10.260.40">
    <property type="entry name" value="lambda repressor-like DNA-binding domains"/>
    <property type="match status" value="1"/>
</dbReference>